<sequence>MGHFLDNRTGYLRTNTFTISGKNPQLYMDARVSPLSLSYYGFCLGNGNYTISLHFAEIVFTKDRTYSSLGRRLFDVYIQGQRVLNDFNIEDEAGGVNIGIIKTFSAAVTDNTVDICFYFKHFSWDL</sequence>
<accession>A0AAD2E5K6</accession>
<dbReference type="PANTHER" id="PTHR34081:SF1">
    <property type="entry name" value="MALECTIN, LEUCINE-RICH REPEAT DOMAIN, L DOMAIN-LIKE PROTEIN-RELATED"/>
    <property type="match status" value="1"/>
</dbReference>
<dbReference type="PROSITE" id="PS50814">
    <property type="entry name" value="WIF"/>
    <property type="match status" value="1"/>
</dbReference>
<dbReference type="InterPro" id="IPR003306">
    <property type="entry name" value="WIF"/>
</dbReference>
<evidence type="ECO:0000259" key="1">
    <source>
        <dbReference type="PROSITE" id="PS50814"/>
    </source>
</evidence>
<gene>
    <name evidence="2" type="ORF">FPE_LOCUS25504</name>
</gene>
<protein>
    <recommendedName>
        <fullName evidence="1">WIF domain-containing protein</fullName>
    </recommendedName>
</protein>
<evidence type="ECO:0000313" key="3">
    <source>
        <dbReference type="Proteomes" id="UP000834106"/>
    </source>
</evidence>
<proteinExistence type="predicted"/>
<dbReference type="AlphaFoldDB" id="A0AAD2E5K6"/>
<name>A0AAD2E5K6_9LAMI</name>
<keyword evidence="3" id="KW-1185">Reference proteome</keyword>
<dbReference type="Pfam" id="PF11721">
    <property type="entry name" value="Malectin"/>
    <property type="match status" value="1"/>
</dbReference>
<dbReference type="InterPro" id="IPR021720">
    <property type="entry name" value="Malectin_dom"/>
</dbReference>
<dbReference type="EMBL" id="OU503050">
    <property type="protein sequence ID" value="CAI9778074.1"/>
    <property type="molecule type" value="Genomic_DNA"/>
</dbReference>
<dbReference type="Gene3D" id="2.60.120.430">
    <property type="entry name" value="Galactose-binding lectin"/>
    <property type="match status" value="1"/>
</dbReference>
<reference evidence="2" key="1">
    <citation type="submission" date="2023-05" db="EMBL/GenBank/DDBJ databases">
        <authorList>
            <person name="Huff M."/>
        </authorList>
    </citation>
    <scope>NUCLEOTIDE SEQUENCE</scope>
</reference>
<dbReference type="Proteomes" id="UP000834106">
    <property type="component" value="Chromosome 15"/>
</dbReference>
<feature type="domain" description="WIF" evidence="1">
    <location>
        <begin position="76"/>
        <end position="126"/>
    </location>
</feature>
<evidence type="ECO:0000313" key="2">
    <source>
        <dbReference type="EMBL" id="CAI9778074.1"/>
    </source>
</evidence>
<dbReference type="PANTHER" id="PTHR34081">
    <property type="entry name" value="MALECTIN DOMAIN-CONTAINING PROTEIN"/>
    <property type="match status" value="1"/>
</dbReference>
<organism evidence="2 3">
    <name type="scientific">Fraxinus pennsylvanica</name>
    <dbReference type="NCBI Taxonomy" id="56036"/>
    <lineage>
        <taxon>Eukaryota</taxon>
        <taxon>Viridiplantae</taxon>
        <taxon>Streptophyta</taxon>
        <taxon>Embryophyta</taxon>
        <taxon>Tracheophyta</taxon>
        <taxon>Spermatophyta</taxon>
        <taxon>Magnoliopsida</taxon>
        <taxon>eudicotyledons</taxon>
        <taxon>Gunneridae</taxon>
        <taxon>Pentapetalae</taxon>
        <taxon>asterids</taxon>
        <taxon>lamiids</taxon>
        <taxon>Lamiales</taxon>
        <taxon>Oleaceae</taxon>
        <taxon>Oleeae</taxon>
        <taxon>Fraxinus</taxon>
    </lineage>
</organism>